<dbReference type="AlphaFoldDB" id="A0A2S3YNF6"/>
<gene>
    <name evidence="1" type="ORF">ATY31_14670</name>
</gene>
<evidence type="ECO:0000313" key="1">
    <source>
        <dbReference type="EMBL" id="POH30558.1"/>
    </source>
</evidence>
<reference evidence="1 2" key="1">
    <citation type="journal article" date="2014" name="Syst. Appl. Microbiol.">
        <title>Microsymbionts of Phaseolus vulgaris in acid and alkaline soils of Mexico.</title>
        <authorList>
            <person name="Verastegui-Valdes M.M."/>
            <person name="Zhang Y.J."/>
            <person name="Rivera-Orduna F.N."/>
            <person name="Cheng H.P."/>
            <person name="Sui X.H."/>
            <person name="Wang E.T."/>
        </authorList>
    </citation>
    <scope>NUCLEOTIDE SEQUENCE [LARGE SCALE GENOMIC DNA]</scope>
    <source>
        <strain evidence="1 2">FG01</strain>
    </source>
</reference>
<sequence length="112" mass="12060">MTGGFRMITLILPEGLSPERYHALAQRLVERLARRTPAKSKVAEPKHSRSFVVLSEIEGAPPEMAAVLNDSTWTLTMPVSADLGTDALTASAQSVAGGTEVKVEIPPDYRAE</sequence>
<name>A0A2S3YNF6_9HYPH</name>
<organism evidence="1 2">
    <name type="scientific">Sinorhizobium americanum</name>
    <dbReference type="NCBI Taxonomy" id="194963"/>
    <lineage>
        <taxon>Bacteria</taxon>
        <taxon>Pseudomonadati</taxon>
        <taxon>Pseudomonadota</taxon>
        <taxon>Alphaproteobacteria</taxon>
        <taxon>Hyphomicrobiales</taxon>
        <taxon>Rhizobiaceae</taxon>
        <taxon>Sinorhizobium/Ensifer group</taxon>
        <taxon>Sinorhizobium</taxon>
    </lineage>
</organism>
<proteinExistence type="predicted"/>
<dbReference type="Proteomes" id="UP000237511">
    <property type="component" value="Unassembled WGS sequence"/>
</dbReference>
<protein>
    <submittedName>
        <fullName evidence="1">Uncharacterized protein</fullName>
    </submittedName>
</protein>
<evidence type="ECO:0000313" key="2">
    <source>
        <dbReference type="Proteomes" id="UP000237511"/>
    </source>
</evidence>
<dbReference type="EMBL" id="LODU01000032">
    <property type="protein sequence ID" value="POH30558.1"/>
    <property type="molecule type" value="Genomic_DNA"/>
</dbReference>
<accession>A0A2S3YNF6</accession>
<comment type="caution">
    <text evidence="1">The sequence shown here is derived from an EMBL/GenBank/DDBJ whole genome shotgun (WGS) entry which is preliminary data.</text>
</comment>